<organism evidence="2 3">
    <name type="scientific">Colletotrichum cuscutae</name>
    <dbReference type="NCBI Taxonomy" id="1209917"/>
    <lineage>
        <taxon>Eukaryota</taxon>
        <taxon>Fungi</taxon>
        <taxon>Dikarya</taxon>
        <taxon>Ascomycota</taxon>
        <taxon>Pezizomycotina</taxon>
        <taxon>Sordariomycetes</taxon>
        <taxon>Hypocreomycetidae</taxon>
        <taxon>Glomerellales</taxon>
        <taxon>Glomerellaceae</taxon>
        <taxon>Colletotrichum</taxon>
        <taxon>Colletotrichum acutatum species complex</taxon>
    </lineage>
</organism>
<protein>
    <submittedName>
        <fullName evidence="2">Uncharacterized protein</fullName>
    </submittedName>
</protein>
<comment type="caution">
    <text evidence="2">The sequence shown here is derived from an EMBL/GenBank/DDBJ whole genome shotgun (WGS) entry which is preliminary data.</text>
</comment>
<dbReference type="Proteomes" id="UP001239213">
    <property type="component" value="Unassembled WGS sequence"/>
</dbReference>
<proteinExistence type="predicted"/>
<evidence type="ECO:0000256" key="1">
    <source>
        <dbReference type="SAM" id="MobiDB-lite"/>
    </source>
</evidence>
<accession>A0AAI9XZ66</accession>
<sequence length="242" mass="26899">MLLLDQSKYTRQRQSLLNDVPKGTSNPIVVVARATVKFPLFCFVPLQRSHFRYQLPSSRLPPAFVFGRLKRPGPSITSCDHGIASRVPYHHLRIEGAVHAQTRRSATRGRSCRRSSHNNGLDFSPPPVLTPTRRLEPCHTEQLGCFDGPGFVGRSLELWSRGQNRSRQTATSALKAQCQPNCSGSLHHHKPLAPPRSLVPGARTAWCALRSKHLRGLDCAGIVIGQNSVRDSRSRATAWMMT</sequence>
<dbReference type="AlphaFoldDB" id="A0AAI9XZ66"/>
<feature type="region of interest" description="Disordered" evidence="1">
    <location>
        <begin position="99"/>
        <end position="126"/>
    </location>
</feature>
<evidence type="ECO:0000313" key="2">
    <source>
        <dbReference type="EMBL" id="KAK1465516.1"/>
    </source>
</evidence>
<name>A0AAI9XZ66_9PEZI</name>
<gene>
    <name evidence="2" type="ORF">CCUS01_07634</name>
</gene>
<evidence type="ECO:0000313" key="3">
    <source>
        <dbReference type="Proteomes" id="UP001239213"/>
    </source>
</evidence>
<feature type="compositionally biased region" description="Basic residues" evidence="1">
    <location>
        <begin position="101"/>
        <end position="116"/>
    </location>
</feature>
<reference evidence="2" key="1">
    <citation type="submission" date="2016-11" db="EMBL/GenBank/DDBJ databases">
        <title>The genome sequence of Colletotrichum cuscutae.</title>
        <authorList>
            <person name="Baroncelli R."/>
        </authorList>
    </citation>
    <scope>NUCLEOTIDE SEQUENCE</scope>
    <source>
        <strain evidence="2">IMI 304802</strain>
    </source>
</reference>
<keyword evidence="3" id="KW-1185">Reference proteome</keyword>
<dbReference type="EMBL" id="MPDP01000262">
    <property type="protein sequence ID" value="KAK1465516.1"/>
    <property type="molecule type" value="Genomic_DNA"/>
</dbReference>